<reference evidence="3" key="1">
    <citation type="journal article" date="2017" name="bioRxiv">
        <title>Comparative analysis of the genomes of Stylophora pistillata and Acropora digitifera provides evidence for extensive differences between species of corals.</title>
        <authorList>
            <person name="Voolstra C.R."/>
            <person name="Li Y."/>
            <person name="Liew Y.J."/>
            <person name="Baumgarten S."/>
            <person name="Zoccola D."/>
            <person name="Flot J.-F."/>
            <person name="Tambutte S."/>
            <person name="Allemand D."/>
            <person name="Aranda M."/>
        </authorList>
    </citation>
    <scope>NUCLEOTIDE SEQUENCE [LARGE SCALE GENOMIC DNA]</scope>
</reference>
<organism evidence="2 3">
    <name type="scientific">Stylophora pistillata</name>
    <name type="common">Smooth cauliflower coral</name>
    <dbReference type="NCBI Taxonomy" id="50429"/>
    <lineage>
        <taxon>Eukaryota</taxon>
        <taxon>Metazoa</taxon>
        <taxon>Cnidaria</taxon>
        <taxon>Anthozoa</taxon>
        <taxon>Hexacorallia</taxon>
        <taxon>Scleractinia</taxon>
        <taxon>Astrocoeniina</taxon>
        <taxon>Pocilloporidae</taxon>
        <taxon>Stylophora</taxon>
    </lineage>
</organism>
<keyword evidence="3" id="KW-1185">Reference proteome</keyword>
<name>A0A2B4RSI4_STYPI</name>
<dbReference type="PANTHER" id="PTHR34239:SF2">
    <property type="entry name" value="TRANSPOSABLE ELEMENT P TRANSPOSASE_THAP9 CONSERVED DOMAIN-CONTAINING PROTEIN"/>
    <property type="match status" value="1"/>
</dbReference>
<evidence type="ECO:0000313" key="2">
    <source>
        <dbReference type="EMBL" id="PFX19215.1"/>
    </source>
</evidence>
<protein>
    <submittedName>
        <fullName evidence="2">Uncharacterized protein</fullName>
    </submittedName>
</protein>
<dbReference type="EMBL" id="LSMT01000371">
    <property type="protein sequence ID" value="PFX19215.1"/>
    <property type="molecule type" value="Genomic_DNA"/>
</dbReference>
<gene>
    <name evidence="2" type="ORF">AWC38_SpisGene16380</name>
</gene>
<dbReference type="OrthoDB" id="5957862at2759"/>
<feature type="compositionally biased region" description="Polar residues" evidence="1">
    <location>
        <begin position="289"/>
        <end position="304"/>
    </location>
</feature>
<proteinExistence type="predicted"/>
<dbReference type="PANTHER" id="PTHR34239">
    <property type="entry name" value="APPLE DOMAIN-CONTAINING PROTEIN"/>
    <property type="match status" value="1"/>
</dbReference>
<feature type="compositionally biased region" description="Low complexity" evidence="1">
    <location>
        <begin position="44"/>
        <end position="58"/>
    </location>
</feature>
<evidence type="ECO:0000256" key="1">
    <source>
        <dbReference type="SAM" id="MobiDB-lite"/>
    </source>
</evidence>
<feature type="region of interest" description="Disordered" evidence="1">
    <location>
        <begin position="281"/>
        <end position="304"/>
    </location>
</feature>
<feature type="region of interest" description="Disordered" evidence="1">
    <location>
        <begin position="1"/>
        <end position="116"/>
    </location>
</feature>
<comment type="caution">
    <text evidence="2">The sequence shown here is derived from an EMBL/GenBank/DDBJ whole genome shotgun (WGS) entry which is preliminary data.</text>
</comment>
<evidence type="ECO:0000313" key="3">
    <source>
        <dbReference type="Proteomes" id="UP000225706"/>
    </source>
</evidence>
<feature type="compositionally biased region" description="Polar residues" evidence="1">
    <location>
        <begin position="80"/>
        <end position="89"/>
    </location>
</feature>
<accession>A0A2B4RSI4</accession>
<dbReference type="Proteomes" id="UP000225706">
    <property type="component" value="Unassembled WGS sequence"/>
</dbReference>
<feature type="compositionally biased region" description="Acidic residues" evidence="1">
    <location>
        <begin position="15"/>
        <end position="26"/>
    </location>
</feature>
<dbReference type="AlphaFoldDB" id="A0A2B4RSI4"/>
<sequence length="431" mass="47332">MTAENMSGRDPLSPVEEENLLSEENETANSSHRGTDKVLADVLSAMTQMSSTMSSMENTMKRLAGAPEDHATPSKKRRTSPTTNTMSDSGDSDPEKSDSEELNFPPNGDPPKLGSSDALLNEIAQDFESDEQTDPKVAQKLADIVNKRWGSKLEEAKLKEKLAKYNRPDNCEKLTVPKVNPEIWNKLKHVTRSADLRLANMQKVLVKVGSAIAKSTDTLLAIRADPEKTSASALTEKLGKLITHNADALALLGHVNIDLSYRRRDAIKPNLNNEYSSLCGSQARAPSHMTPSLPTNDSQNPNQTSPYRFSMNVLAFELTADYKLNGYSEDGTQITWYKPPPVEIATSSSDKFAPSVSQHFDGQAATLLWEFRPFQNLNIATVDIEFNSELIVRLLPNGGSGGITATFRNRLSVTWNLPGRVALVISKVTKC</sequence>